<dbReference type="Ensembl" id="ENSNFUT00015047025.1">
    <property type="protein sequence ID" value="ENSNFUP00015045067.1"/>
    <property type="gene ID" value="ENSNFUG00015021416.1"/>
</dbReference>
<sequence>MVEQWPAMDSRCSSFDSRFTSQEVGSVISTPVSGRVESYEVAGKKCISDVRRTFCLFVTFDLLFITLLWIIELNVSLALVQTQLEKEVLHYDFHASFFDIFLLAVFRFAALILAYAICKLRHWWAIALLAQGAFGYLLPIISFVLAWIETWLLDFKVLPQEAADENRYKSFVDATEHPPLIGPGPVSEGQFYSPPESLAGLSSLKSKRSLTTSHKLYYYYICVAGHARATFTYSRGCMT</sequence>
<feature type="domain" description="MENTAL" evidence="6">
    <location>
        <begin position="47"/>
        <end position="201"/>
    </location>
</feature>
<feature type="transmembrane region" description="Helical" evidence="5">
    <location>
        <begin position="125"/>
        <end position="148"/>
    </location>
</feature>
<gene>
    <name evidence="7" type="primary">STARD3NL</name>
    <name evidence="7" type="synonym">stard3nl</name>
</gene>
<dbReference type="PROSITE" id="PS51439">
    <property type="entry name" value="MENTAL"/>
    <property type="match status" value="1"/>
</dbReference>
<evidence type="ECO:0000313" key="8">
    <source>
        <dbReference type="Proteomes" id="UP000694548"/>
    </source>
</evidence>
<keyword evidence="8" id="KW-1185">Reference proteome</keyword>
<keyword evidence="3 5" id="KW-0812">Transmembrane</keyword>
<reference evidence="7" key="1">
    <citation type="submission" date="2014-08" db="EMBL/GenBank/DDBJ databases">
        <authorList>
            <person name="Senf B."/>
            <person name="Petzold A."/>
            <person name="Downie B.R."/>
            <person name="Koch P."/>
            <person name="Platzer M."/>
        </authorList>
    </citation>
    <scope>NUCLEOTIDE SEQUENCE [LARGE SCALE GENOMIC DNA]</scope>
    <source>
        <strain evidence="7">GRZ</strain>
    </source>
</reference>
<dbReference type="AlphaFoldDB" id="A0A8C6PMA7"/>
<dbReference type="GO" id="GO:0031902">
    <property type="term" value="C:late endosome membrane"/>
    <property type="evidence" value="ECO:0007669"/>
    <property type="project" value="UniProtKB-SubCell"/>
</dbReference>
<reference evidence="7" key="2">
    <citation type="submission" date="2025-08" db="UniProtKB">
        <authorList>
            <consortium name="Ensembl"/>
        </authorList>
    </citation>
    <scope>IDENTIFICATION</scope>
</reference>
<comment type="subcellular location">
    <subcellularLocation>
        <location evidence="1">Late endosome membrane</location>
        <topology evidence="1">Multi-pass membrane protein</topology>
    </subcellularLocation>
</comment>
<dbReference type="Proteomes" id="UP000694548">
    <property type="component" value="Chromosome sgr09"/>
</dbReference>
<evidence type="ECO:0000256" key="5">
    <source>
        <dbReference type="SAM" id="Phobius"/>
    </source>
</evidence>
<dbReference type="GeneTree" id="ENSGT00940000155476"/>
<dbReference type="GO" id="GO:0030301">
    <property type="term" value="P:cholesterol transport"/>
    <property type="evidence" value="ECO:0007669"/>
    <property type="project" value="TreeGrafter"/>
</dbReference>
<dbReference type="GO" id="GO:0140284">
    <property type="term" value="C:endoplasmic reticulum-endosome membrane contact site"/>
    <property type="evidence" value="ECO:0007669"/>
    <property type="project" value="TreeGrafter"/>
</dbReference>
<comment type="similarity">
    <text evidence="2">Belongs to the STARD3 family.</text>
</comment>
<organism evidence="7 8">
    <name type="scientific">Nothobranchius furzeri</name>
    <name type="common">Turquoise killifish</name>
    <dbReference type="NCBI Taxonomy" id="105023"/>
    <lineage>
        <taxon>Eukaryota</taxon>
        <taxon>Metazoa</taxon>
        <taxon>Chordata</taxon>
        <taxon>Craniata</taxon>
        <taxon>Vertebrata</taxon>
        <taxon>Euteleostomi</taxon>
        <taxon>Actinopterygii</taxon>
        <taxon>Neopterygii</taxon>
        <taxon>Teleostei</taxon>
        <taxon>Neoteleostei</taxon>
        <taxon>Acanthomorphata</taxon>
        <taxon>Ovalentaria</taxon>
        <taxon>Atherinomorphae</taxon>
        <taxon>Cyprinodontiformes</taxon>
        <taxon>Nothobranchiidae</taxon>
        <taxon>Nothobranchius</taxon>
    </lineage>
</organism>
<dbReference type="GO" id="GO:0015485">
    <property type="term" value="F:cholesterol binding"/>
    <property type="evidence" value="ECO:0007669"/>
    <property type="project" value="TreeGrafter"/>
</dbReference>
<evidence type="ECO:0000259" key="6">
    <source>
        <dbReference type="PROSITE" id="PS51439"/>
    </source>
</evidence>
<evidence type="ECO:0000256" key="2">
    <source>
        <dbReference type="ARBA" id="ARBA00010909"/>
    </source>
</evidence>
<feature type="transmembrane region" description="Helical" evidence="5">
    <location>
        <begin position="54"/>
        <end position="80"/>
    </location>
</feature>
<proteinExistence type="inferred from homology"/>
<dbReference type="PANTHER" id="PTHR46121">
    <property type="entry name" value="STEROIDOGENIC ACUTE REGULATORY PROTEIN-LIKE"/>
    <property type="match status" value="1"/>
</dbReference>
<dbReference type="InterPro" id="IPR051869">
    <property type="entry name" value="STARD3"/>
</dbReference>
<reference evidence="7" key="3">
    <citation type="submission" date="2025-09" db="UniProtKB">
        <authorList>
            <consortium name="Ensembl"/>
        </authorList>
    </citation>
    <scope>IDENTIFICATION</scope>
</reference>
<evidence type="ECO:0000313" key="7">
    <source>
        <dbReference type="Ensembl" id="ENSNFUP00015045067.1"/>
    </source>
</evidence>
<dbReference type="PANTHER" id="PTHR46121:SF1">
    <property type="entry name" value="STARD3 N-TERMINAL-LIKE PROTEIN"/>
    <property type="match status" value="1"/>
</dbReference>
<evidence type="ECO:0000256" key="4">
    <source>
        <dbReference type="ARBA" id="ARBA00023136"/>
    </source>
</evidence>
<protein>
    <submittedName>
        <fullName evidence="7">STARD3 N-terminal like</fullName>
    </submittedName>
</protein>
<dbReference type="GO" id="GO:0005789">
    <property type="term" value="C:endoplasmic reticulum membrane"/>
    <property type="evidence" value="ECO:0007669"/>
    <property type="project" value="TreeGrafter"/>
</dbReference>
<feature type="transmembrane region" description="Helical" evidence="5">
    <location>
        <begin position="100"/>
        <end position="118"/>
    </location>
</feature>
<dbReference type="InterPro" id="IPR019498">
    <property type="entry name" value="MENTAL"/>
</dbReference>
<name>A0A8C6PMA7_NOTFU</name>
<dbReference type="GO" id="GO:0099044">
    <property type="term" value="P:vesicle tethering to endoplasmic reticulum"/>
    <property type="evidence" value="ECO:0007669"/>
    <property type="project" value="TreeGrafter"/>
</dbReference>
<keyword evidence="4 5" id="KW-0472">Membrane</keyword>
<dbReference type="Pfam" id="PF10457">
    <property type="entry name" value="MENTAL"/>
    <property type="match status" value="2"/>
</dbReference>
<evidence type="ECO:0000256" key="1">
    <source>
        <dbReference type="ARBA" id="ARBA00004107"/>
    </source>
</evidence>
<accession>A0A8C6PMA7</accession>
<evidence type="ECO:0000256" key="3">
    <source>
        <dbReference type="ARBA" id="ARBA00022692"/>
    </source>
</evidence>
<dbReference type="GO" id="GO:0005765">
    <property type="term" value="C:lysosomal membrane"/>
    <property type="evidence" value="ECO:0007669"/>
    <property type="project" value="TreeGrafter"/>
</dbReference>
<keyword evidence="5" id="KW-1133">Transmembrane helix</keyword>